<reference evidence="3 4" key="1">
    <citation type="submission" date="2024-02" db="EMBL/GenBank/DDBJ databases">
        <authorList>
            <person name="Daric V."/>
            <person name="Darras S."/>
        </authorList>
    </citation>
    <scope>NUCLEOTIDE SEQUENCE [LARGE SCALE GENOMIC DNA]</scope>
</reference>
<keyword evidence="1" id="KW-0175">Coiled coil</keyword>
<name>A0ABP0EWK8_CLALP</name>
<evidence type="ECO:0008006" key="5">
    <source>
        <dbReference type="Google" id="ProtNLM"/>
    </source>
</evidence>
<evidence type="ECO:0000256" key="2">
    <source>
        <dbReference type="SAM" id="MobiDB-lite"/>
    </source>
</evidence>
<feature type="compositionally biased region" description="Pro residues" evidence="2">
    <location>
        <begin position="112"/>
        <end position="126"/>
    </location>
</feature>
<evidence type="ECO:0000256" key="1">
    <source>
        <dbReference type="SAM" id="Coils"/>
    </source>
</evidence>
<feature type="coiled-coil region" evidence="1">
    <location>
        <begin position="73"/>
        <end position="107"/>
    </location>
</feature>
<sequence length="143" mass="16306">MKSRLKSRHLKRRKRFGKVGNKQHLNNQPITKAECSQKSLSVFRRLWNFLYFIISALFGNDKQKTFTESFKNESFINQRIEDLENKVQKMSKQIKLIQKELEKKTSLSIAPPCAPLPPPPPPPPPTTSTCCSSCKGCSSNIKG</sequence>
<evidence type="ECO:0000313" key="3">
    <source>
        <dbReference type="EMBL" id="CAK8671802.1"/>
    </source>
</evidence>
<dbReference type="Proteomes" id="UP001642483">
    <property type="component" value="Unassembled WGS sequence"/>
</dbReference>
<protein>
    <recommendedName>
        <fullName evidence="5">Agouti signaling protein</fullName>
    </recommendedName>
</protein>
<accession>A0ABP0EWK8</accession>
<proteinExistence type="predicted"/>
<gene>
    <name evidence="3" type="ORF">CVLEPA_LOCUS838</name>
</gene>
<evidence type="ECO:0000313" key="4">
    <source>
        <dbReference type="Proteomes" id="UP001642483"/>
    </source>
</evidence>
<feature type="region of interest" description="Disordered" evidence="2">
    <location>
        <begin position="108"/>
        <end position="133"/>
    </location>
</feature>
<keyword evidence="4" id="KW-1185">Reference proteome</keyword>
<comment type="caution">
    <text evidence="3">The sequence shown here is derived from an EMBL/GenBank/DDBJ whole genome shotgun (WGS) entry which is preliminary data.</text>
</comment>
<dbReference type="EMBL" id="CAWYQH010000001">
    <property type="protein sequence ID" value="CAK8671802.1"/>
    <property type="molecule type" value="Genomic_DNA"/>
</dbReference>
<organism evidence="3 4">
    <name type="scientific">Clavelina lepadiformis</name>
    <name type="common">Light-bulb sea squirt</name>
    <name type="synonym">Ascidia lepadiformis</name>
    <dbReference type="NCBI Taxonomy" id="159417"/>
    <lineage>
        <taxon>Eukaryota</taxon>
        <taxon>Metazoa</taxon>
        <taxon>Chordata</taxon>
        <taxon>Tunicata</taxon>
        <taxon>Ascidiacea</taxon>
        <taxon>Aplousobranchia</taxon>
        <taxon>Clavelinidae</taxon>
        <taxon>Clavelina</taxon>
    </lineage>
</organism>